<dbReference type="InterPro" id="IPR007848">
    <property type="entry name" value="Small_mtfrase_dom"/>
</dbReference>
<evidence type="ECO:0000313" key="5">
    <source>
        <dbReference type="Proteomes" id="UP000277294"/>
    </source>
</evidence>
<feature type="domain" description="Methyltransferase small" evidence="3">
    <location>
        <begin position="137"/>
        <end position="250"/>
    </location>
</feature>
<keyword evidence="2" id="KW-0949">S-adenosyl-L-methionine</keyword>
<dbReference type="AlphaFoldDB" id="A0A3P4B162"/>
<keyword evidence="4" id="KW-0808">Transferase</keyword>
<dbReference type="InterPro" id="IPR050320">
    <property type="entry name" value="N5-glutamine_MTase"/>
</dbReference>
<dbReference type="Gene3D" id="3.40.50.150">
    <property type="entry name" value="Vaccinia Virus protein VP39"/>
    <property type="match status" value="1"/>
</dbReference>
<dbReference type="PANTHER" id="PTHR18895">
    <property type="entry name" value="HEMK METHYLTRANSFERASE"/>
    <property type="match status" value="1"/>
</dbReference>
<reference evidence="4 5" key="1">
    <citation type="submission" date="2018-10" db="EMBL/GenBank/DDBJ databases">
        <authorList>
            <person name="Criscuolo A."/>
        </authorList>
    </citation>
    <scope>NUCLEOTIDE SEQUENCE [LARGE SCALE GENOMIC DNA]</scope>
    <source>
        <strain evidence="4">DnA1</strain>
    </source>
</reference>
<dbReference type="InterPro" id="IPR029063">
    <property type="entry name" value="SAM-dependent_MTases_sf"/>
</dbReference>
<keyword evidence="5" id="KW-1185">Reference proteome</keyword>
<evidence type="ECO:0000313" key="4">
    <source>
        <dbReference type="EMBL" id="VCU69591.1"/>
    </source>
</evidence>
<dbReference type="OrthoDB" id="5383291at2"/>
<evidence type="ECO:0000259" key="3">
    <source>
        <dbReference type="Pfam" id="PF05175"/>
    </source>
</evidence>
<dbReference type="SUPFAM" id="SSF53335">
    <property type="entry name" value="S-adenosyl-L-methionine-dependent methyltransferases"/>
    <property type="match status" value="1"/>
</dbReference>
<dbReference type="GO" id="GO:0036009">
    <property type="term" value="F:protein-glutamine N-methyltransferase activity"/>
    <property type="evidence" value="ECO:0007669"/>
    <property type="project" value="TreeGrafter"/>
</dbReference>
<dbReference type="PANTHER" id="PTHR18895:SF74">
    <property type="entry name" value="MTRF1L RELEASE FACTOR GLUTAMINE METHYLTRANSFERASE"/>
    <property type="match status" value="1"/>
</dbReference>
<proteinExistence type="predicted"/>
<evidence type="ECO:0000256" key="2">
    <source>
        <dbReference type="ARBA" id="ARBA00022691"/>
    </source>
</evidence>
<evidence type="ECO:0000256" key="1">
    <source>
        <dbReference type="ARBA" id="ARBA00022603"/>
    </source>
</evidence>
<dbReference type="Pfam" id="PF05175">
    <property type="entry name" value="MTS"/>
    <property type="match status" value="1"/>
</dbReference>
<sequence length="319" mass="33798">MQTGVPAEEPLVRLIRAVAATGYTFTTTTPATHARVYQRTAHARARTLRDVFGWSRPFDPGVLPPEVFDLMKAADVLEPRDGLWASRIRLSTLDGQLYAHSAYPTVQDDSVFFGPDTYRYADAVKQHLAGRGAGPARMVDVGCGAGPGAILAGLAVPGAEIVAVDINDRALALTRVNAAVAGAANVQACHSNLLDGVDGEFDLVMSNPPYLVDPHARAYRHGGGPLGAELSLAIIDAGRRRLKPGGSLLLYTGAAMVDGTDPFLAAVSDMLADGGLAWRYRELDPDIFGEELSNPAYAECDRIAAVLLTATRVYDAEAG</sequence>
<dbReference type="Proteomes" id="UP000277294">
    <property type="component" value="Unassembled WGS sequence"/>
</dbReference>
<dbReference type="CDD" id="cd02440">
    <property type="entry name" value="AdoMet_MTases"/>
    <property type="match status" value="1"/>
</dbReference>
<dbReference type="EC" id="2.1.1.-" evidence="4"/>
<name>A0A3P4B162_9BURK</name>
<dbReference type="EMBL" id="UWPJ01000015">
    <property type="protein sequence ID" value="VCU69591.1"/>
    <property type="molecule type" value="Genomic_DNA"/>
</dbReference>
<gene>
    <name evidence="4" type="primary">prmC_1</name>
    <name evidence="4" type="ORF">PIGHUM_01654</name>
</gene>
<keyword evidence="1 4" id="KW-0489">Methyltransferase</keyword>
<protein>
    <submittedName>
        <fullName evidence="4">Release factor glutamine methyltransferase</fullName>
        <ecNumber evidence="4">2.1.1.-</ecNumber>
    </submittedName>
</protein>
<organism evidence="4 5">
    <name type="scientific">Pigmentiphaga humi</name>
    <dbReference type="NCBI Taxonomy" id="2478468"/>
    <lineage>
        <taxon>Bacteria</taxon>
        <taxon>Pseudomonadati</taxon>
        <taxon>Pseudomonadota</taxon>
        <taxon>Betaproteobacteria</taxon>
        <taxon>Burkholderiales</taxon>
        <taxon>Alcaligenaceae</taxon>
        <taxon>Pigmentiphaga</taxon>
    </lineage>
</organism>
<accession>A0A3P4B162</accession>
<dbReference type="GO" id="GO:0032259">
    <property type="term" value="P:methylation"/>
    <property type="evidence" value="ECO:0007669"/>
    <property type="project" value="UniProtKB-KW"/>
</dbReference>